<dbReference type="Gene3D" id="1.25.40.10">
    <property type="entry name" value="Tetratricopeptide repeat domain"/>
    <property type="match status" value="2"/>
</dbReference>
<feature type="chain" id="PRO_5003335784" evidence="1">
    <location>
        <begin position="26"/>
        <end position="1021"/>
    </location>
</feature>
<dbReference type="Proteomes" id="UP000009222">
    <property type="component" value="Chromosome"/>
</dbReference>
<evidence type="ECO:0000313" key="2">
    <source>
        <dbReference type="EMBL" id="AEF83248.1"/>
    </source>
</evidence>
<dbReference type="eggNOG" id="ENOG5033Q9N">
    <property type="taxonomic scope" value="Bacteria"/>
</dbReference>
<reference evidence="2 3" key="2">
    <citation type="journal article" date="2011" name="ISME J.">
        <title>RNA-seq reveals cooperative metabolic interactions between two termite-gut spirochete species in co-culture.</title>
        <authorList>
            <person name="Rosenthal A.Z."/>
            <person name="Matson E.G."/>
            <person name="Eldar A."/>
            <person name="Leadbetter J.R."/>
        </authorList>
    </citation>
    <scope>NUCLEOTIDE SEQUENCE [LARGE SCALE GENOMIC DNA]</scope>
    <source>
        <strain evidence="3">ATCC BAA-888 / DSM 13862 / ZAS-9</strain>
    </source>
</reference>
<name>F5Y9J3_LEAAZ</name>
<reference evidence="3" key="1">
    <citation type="submission" date="2009-12" db="EMBL/GenBank/DDBJ databases">
        <title>Complete sequence of Treponema azotonutricium strain ZAS-9.</title>
        <authorList>
            <person name="Tetu S.G."/>
            <person name="Matson E."/>
            <person name="Ren Q."/>
            <person name="Seshadri R."/>
            <person name="Elbourne L."/>
            <person name="Hassan K.A."/>
            <person name="Durkin A."/>
            <person name="Radune D."/>
            <person name="Mohamoud Y."/>
            <person name="Shay R."/>
            <person name="Jin S."/>
            <person name="Zhang X."/>
            <person name="Lucey K."/>
            <person name="Ballor N.R."/>
            <person name="Ottesen E."/>
            <person name="Rosenthal R."/>
            <person name="Allen A."/>
            <person name="Leadbetter J.R."/>
            <person name="Paulsen I.T."/>
        </authorList>
    </citation>
    <scope>NUCLEOTIDE SEQUENCE [LARGE SCALE GENOMIC DNA]</scope>
    <source>
        <strain evidence="3">ATCC BAA-888 / DSM 13862 / ZAS-9</strain>
    </source>
</reference>
<feature type="signal peptide" evidence="1">
    <location>
        <begin position="1"/>
        <end position="25"/>
    </location>
</feature>
<dbReference type="KEGG" id="taz:TREAZ_0846"/>
<dbReference type="STRING" id="545695.TREAZ_0846"/>
<accession>F5Y9J3</accession>
<keyword evidence="1" id="KW-0732">Signal</keyword>
<evidence type="ECO:0000256" key="1">
    <source>
        <dbReference type="SAM" id="SignalP"/>
    </source>
</evidence>
<dbReference type="SUPFAM" id="SSF48452">
    <property type="entry name" value="TPR-like"/>
    <property type="match status" value="2"/>
</dbReference>
<dbReference type="HOGENOM" id="CLU_011448_0_0_12"/>
<sequence>MHRKQASWFLAAVLFLLAAAGSLYAGGAKDTVLSQADSLIENKEYDSAIQILTDYVKTNPEKFNDAQKRLQKIVKLREKYNTIADELLDTLVNTPEDDVRILDLTDQLIAIEPATNPSTQRFLDQVRELAAFNNNRNRLERILVQARSQLEQGNYQDALETYSTGLDIYQAEYFNSGFGPEAEAVASNGLEALAKGISDFGSLLGSFVQGAQAVQNLGTGAVSLADARRAYSTLALRMEEISQIMGSIAGVGNSYESQLAILQRENNALGDRSFLSFANRLIRGPAGQDEGMLGVLDRFWKQNIDPADATVFALAENAYNRAQTAANNRDYSGALPLLDTAEGFAGLSLDLINNWLSFYVPAGVPTQIVYDQPVVSPMVGSYLKFHSMGRAVSFMREAENIGIREEAIIRGNYQALPLWRQGTLALSSAVNQEQDNRSAFNAMIRELAVIEGAINTETETLGVYSETLAFLADDAESRTELPLLYISQAGSIVMDLESRIGDQEYQAIIRRYTISAEDLSREVTARENEFNAANIQVEGIQQNSESGEIFLSHYPTEALAALTQMGQRAAQNLATGRSLLALYAAEPQSLTGSGEVGRLYANAQDLVNRILNLQSRSGTVMAAARTQIERANALRLEGDRLFQESQTALARNNFETARERLQMATVRYHDSLAIQESPSLRTSWDTRLVNHGAEIVRVENEIVVRDVRNLVNNARTNYYAGNLEQAEDQLVRAQSRWSVTNSTEEPEVIYWLNLVRGALSLQSGRAIPQTAPLYAEMSQLLSDAKRNYDEGVRLLNSGQRAPGLARFAEARQKTRDVRLMFPMNQEARLLELRIDQQTDLSVFNAAFRQRLNDAVAGTKPAVRSTQSFADLQDLVQINPDYPGIRQLLTQAEIDMGYRPPPPDPRAIARSNELTQAAMTIINARNSTQYEVALAQLNEAIQLNPNNTQAQRGKDQVQTWMTGTGTIVLDSHSQDEYTRAVQEFTRGNNLTALAIVHQLLQNPRNQNSTLILELQRRIESVL</sequence>
<proteinExistence type="predicted"/>
<evidence type="ECO:0000313" key="3">
    <source>
        <dbReference type="Proteomes" id="UP000009222"/>
    </source>
</evidence>
<dbReference type="InParanoid" id="F5Y9J3"/>
<organism evidence="2 3">
    <name type="scientific">Leadbettera azotonutricia (strain ATCC BAA-888 / DSM 13862 / ZAS-9)</name>
    <name type="common">Treponema azotonutricium</name>
    <dbReference type="NCBI Taxonomy" id="545695"/>
    <lineage>
        <taxon>Bacteria</taxon>
        <taxon>Pseudomonadati</taxon>
        <taxon>Spirochaetota</taxon>
        <taxon>Spirochaetia</taxon>
        <taxon>Spirochaetales</taxon>
        <taxon>Breznakiellaceae</taxon>
        <taxon>Leadbettera</taxon>
    </lineage>
</organism>
<gene>
    <name evidence="2" type="ordered locus">TREAZ_0846</name>
</gene>
<dbReference type="RefSeq" id="WP_015711133.1">
    <property type="nucleotide sequence ID" value="NC_015577.1"/>
</dbReference>
<keyword evidence="3" id="KW-1185">Reference proteome</keyword>
<dbReference type="AlphaFoldDB" id="F5Y9J3"/>
<dbReference type="OrthoDB" id="353373at2"/>
<dbReference type="EMBL" id="CP001841">
    <property type="protein sequence ID" value="AEF83248.1"/>
    <property type="molecule type" value="Genomic_DNA"/>
</dbReference>
<dbReference type="InterPro" id="IPR011990">
    <property type="entry name" value="TPR-like_helical_dom_sf"/>
</dbReference>
<protein>
    <submittedName>
        <fullName evidence="2">Tetratricopeptide repeat domain protein</fullName>
    </submittedName>
</protein>